<dbReference type="OrthoDB" id="3521172at2759"/>
<comment type="caution">
    <text evidence="5">The sequence shown here is derived from an EMBL/GenBank/DDBJ whole genome shotgun (WGS) entry which is preliminary data.</text>
</comment>
<dbReference type="Pfam" id="PF14420">
    <property type="entry name" value="Clr5"/>
    <property type="match status" value="1"/>
</dbReference>
<keyword evidence="2" id="KW-0802">TPR repeat</keyword>
<evidence type="ECO:0000259" key="4">
    <source>
        <dbReference type="Pfam" id="PF14420"/>
    </source>
</evidence>
<dbReference type="PANTHER" id="PTHR45641">
    <property type="entry name" value="TETRATRICOPEPTIDE REPEAT PROTEIN (AFU_ORTHOLOGUE AFUA_6G03870)"/>
    <property type="match status" value="1"/>
</dbReference>
<sequence length="756" mass="86898">MPASSLDRRELPIFGLQSHQSERLGSAQNHLQDQSSVARLQQRQPSSDEWELWKADIYHWYIEENKTLEDLRRLVCNKHNFRPTIKQLTRRLDQWNFWKNKRQKQKKSGNRLIIRVQHRRSVSSTNTLPKLSRDSNTYEGDNETNIDLEAVEFESQPQRALSLCRTKRSEQPNGQSAIFPTRNTSAAGSISTTRSGSKEDTMNDLEERLSELSISFGVDISSFQRPSASDNSMPKEVLTAEELRGIESSSSFNEYETFSGAMLIKHSQPATGRKNPLKVLGYDVDFPSSILVPSLSGELYPFPRRPNSNFTRVNSTPEIVVLRTTISDYLGKFEALSRLKRPETDPVMIKIMNKLGRRYRDSDLYRESEIWYRRELSARQLSGESPGSIKMIQTELAIVDSINDQGRHEEAFSLHETIHRKIVNNDATNKNDLLVSESLFTLGCILFERSYLKDAEAFLREAIQIRLNSLGPWENKSLQVMRWLGTVLRDRKEYEECEKLLMITIQLHKSVPETNYEDMYFALDRLAVLRGSQGESSECEMIYRDLLTGAESKLGKEHPSIVNIMHNYSRSLLDMGQLDKSEKMARKSLDLKSKIWNQDEYETLHALSLLGEIHQKSGSYAEAAQCYEKTFRGYTSILGSDNIDTIWDCNDLAECYGELGRFEDALQLLGKFIQDVETQVASRKRPCWGDGGLAEIQRWIGYFKDDMEDYREKLEARNISEVDDELSSSSDDEDSLGEEETFVEDETDVWMLDAPS</sequence>
<feature type="domain" description="Clr5" evidence="4">
    <location>
        <begin position="47"/>
        <end position="98"/>
    </location>
</feature>
<organism evidence="5 6">
    <name type="scientific">Hymenoscyphus fraxineus</name>
    <dbReference type="NCBI Taxonomy" id="746836"/>
    <lineage>
        <taxon>Eukaryota</taxon>
        <taxon>Fungi</taxon>
        <taxon>Dikarya</taxon>
        <taxon>Ascomycota</taxon>
        <taxon>Pezizomycotina</taxon>
        <taxon>Leotiomycetes</taxon>
        <taxon>Helotiales</taxon>
        <taxon>Helotiaceae</taxon>
        <taxon>Hymenoscyphus</taxon>
    </lineage>
</organism>
<dbReference type="Gene3D" id="1.25.40.10">
    <property type="entry name" value="Tetratricopeptide repeat domain"/>
    <property type="match status" value="2"/>
</dbReference>
<reference evidence="5" key="1">
    <citation type="submission" date="2021-07" db="EMBL/GenBank/DDBJ databases">
        <authorList>
            <person name="Durling M."/>
        </authorList>
    </citation>
    <scope>NUCLEOTIDE SEQUENCE</scope>
</reference>
<dbReference type="SUPFAM" id="SSF48452">
    <property type="entry name" value="TPR-like"/>
    <property type="match status" value="3"/>
</dbReference>
<feature type="region of interest" description="Disordered" evidence="3">
    <location>
        <begin position="720"/>
        <end position="748"/>
    </location>
</feature>
<dbReference type="InterPro" id="IPR025676">
    <property type="entry name" value="Clr5_dom"/>
</dbReference>
<evidence type="ECO:0000313" key="5">
    <source>
        <dbReference type="EMBL" id="CAG8961112.1"/>
    </source>
</evidence>
<feature type="compositionally biased region" description="Acidic residues" evidence="3">
    <location>
        <begin position="721"/>
        <end position="748"/>
    </location>
</feature>
<keyword evidence="6" id="KW-1185">Reference proteome</keyword>
<dbReference type="PANTHER" id="PTHR45641:SF19">
    <property type="entry name" value="NEPHROCYSTIN-3"/>
    <property type="match status" value="1"/>
</dbReference>
<dbReference type="InterPro" id="IPR011990">
    <property type="entry name" value="TPR-like_helical_dom_sf"/>
</dbReference>
<dbReference type="Proteomes" id="UP000696280">
    <property type="component" value="Unassembled WGS sequence"/>
</dbReference>
<keyword evidence="1" id="KW-0677">Repeat</keyword>
<dbReference type="EMBL" id="CAJVRL010000103">
    <property type="protein sequence ID" value="CAG8961112.1"/>
    <property type="molecule type" value="Genomic_DNA"/>
</dbReference>
<evidence type="ECO:0000256" key="1">
    <source>
        <dbReference type="ARBA" id="ARBA00022737"/>
    </source>
</evidence>
<proteinExistence type="predicted"/>
<evidence type="ECO:0000256" key="2">
    <source>
        <dbReference type="ARBA" id="ARBA00022803"/>
    </source>
</evidence>
<name>A0A9N9LBJ0_9HELO</name>
<gene>
    <name evidence="5" type="ORF">HYFRA_00002655</name>
</gene>
<dbReference type="AlphaFoldDB" id="A0A9N9LBJ0"/>
<evidence type="ECO:0000256" key="3">
    <source>
        <dbReference type="SAM" id="MobiDB-lite"/>
    </source>
</evidence>
<accession>A0A9N9LBJ0</accession>
<protein>
    <recommendedName>
        <fullName evidence="4">Clr5 domain-containing protein</fullName>
    </recommendedName>
</protein>
<feature type="compositionally biased region" description="Polar residues" evidence="3">
    <location>
        <begin position="171"/>
        <end position="195"/>
    </location>
</feature>
<dbReference type="Pfam" id="PF13424">
    <property type="entry name" value="TPR_12"/>
    <property type="match status" value="1"/>
</dbReference>
<feature type="region of interest" description="Disordered" evidence="3">
    <location>
        <begin position="165"/>
        <end position="201"/>
    </location>
</feature>
<evidence type="ECO:0000313" key="6">
    <source>
        <dbReference type="Proteomes" id="UP000696280"/>
    </source>
</evidence>